<dbReference type="OrthoDB" id="4376119at2759"/>
<name>A0A9W9NIK3_PENCI</name>
<evidence type="ECO:0000256" key="1">
    <source>
        <dbReference type="SAM" id="MobiDB-lite"/>
    </source>
</evidence>
<organism evidence="2 3">
    <name type="scientific">Penicillium citrinum</name>
    <dbReference type="NCBI Taxonomy" id="5077"/>
    <lineage>
        <taxon>Eukaryota</taxon>
        <taxon>Fungi</taxon>
        <taxon>Dikarya</taxon>
        <taxon>Ascomycota</taxon>
        <taxon>Pezizomycotina</taxon>
        <taxon>Eurotiomycetes</taxon>
        <taxon>Eurotiomycetidae</taxon>
        <taxon>Eurotiales</taxon>
        <taxon>Aspergillaceae</taxon>
        <taxon>Penicillium</taxon>
    </lineage>
</organism>
<reference evidence="2" key="2">
    <citation type="journal article" date="2023" name="IMA Fungus">
        <title>Comparative genomic study of the Penicillium genus elucidates a diverse pangenome and 15 lateral gene transfer events.</title>
        <authorList>
            <person name="Petersen C."/>
            <person name="Sorensen T."/>
            <person name="Nielsen M.R."/>
            <person name="Sondergaard T.E."/>
            <person name="Sorensen J.L."/>
            <person name="Fitzpatrick D.A."/>
            <person name="Frisvad J.C."/>
            <person name="Nielsen K.L."/>
        </authorList>
    </citation>
    <scope>NUCLEOTIDE SEQUENCE</scope>
    <source>
        <strain evidence="2">IBT 23319</strain>
    </source>
</reference>
<protein>
    <submittedName>
        <fullName evidence="2">Uncharacterized protein</fullName>
    </submittedName>
</protein>
<dbReference type="Proteomes" id="UP001147733">
    <property type="component" value="Unassembled WGS sequence"/>
</dbReference>
<dbReference type="AlphaFoldDB" id="A0A9W9NIK3"/>
<feature type="region of interest" description="Disordered" evidence="1">
    <location>
        <begin position="16"/>
        <end position="50"/>
    </location>
</feature>
<dbReference type="EMBL" id="JAPQKT010000009">
    <property type="protein sequence ID" value="KAJ5220662.1"/>
    <property type="molecule type" value="Genomic_DNA"/>
</dbReference>
<feature type="compositionally biased region" description="Basic and acidic residues" evidence="1">
    <location>
        <begin position="30"/>
        <end position="45"/>
    </location>
</feature>
<sequence length="278" mass="32193">MFDALLTFLGKEPLQSTRNDTTSTLLSNEQDERQPTDSHNDHSDHPQIQNSTLFTADHMIVVLKSDIEEERFLSPPWGCRFIRVPDRRVAFVMMFSNKEFEEWKILKDTPRIYPHNPTFREDEVVQSQEINLEHLEHLFPDILNPMPDISEPIRDAAKRAFEALRRVESQVSRGQQGLGKDVQGNTLKKTGGSGTLQTSTENLAHSKESFVERESTVHSSLNTGRDVQELLALGVFVFPRSQIVRMFIIRRFVNREVRRERNEQKKRARQIVASKINE</sequence>
<accession>A0A9W9NIK3</accession>
<dbReference type="RefSeq" id="XP_056495585.1">
    <property type="nucleotide sequence ID" value="XM_056648454.1"/>
</dbReference>
<feature type="region of interest" description="Disordered" evidence="1">
    <location>
        <begin position="174"/>
        <end position="198"/>
    </location>
</feature>
<dbReference type="GeneID" id="81387621"/>
<gene>
    <name evidence="2" type="ORF">N7469_009549</name>
</gene>
<comment type="caution">
    <text evidence="2">The sequence shown here is derived from an EMBL/GenBank/DDBJ whole genome shotgun (WGS) entry which is preliminary data.</text>
</comment>
<reference evidence="2" key="1">
    <citation type="submission" date="2022-11" db="EMBL/GenBank/DDBJ databases">
        <authorList>
            <person name="Petersen C."/>
        </authorList>
    </citation>
    <scope>NUCLEOTIDE SEQUENCE</scope>
    <source>
        <strain evidence="2">IBT 23319</strain>
    </source>
</reference>
<keyword evidence="3" id="KW-1185">Reference proteome</keyword>
<evidence type="ECO:0000313" key="3">
    <source>
        <dbReference type="Proteomes" id="UP001147733"/>
    </source>
</evidence>
<feature type="compositionally biased region" description="Polar residues" evidence="1">
    <location>
        <begin position="16"/>
        <end position="28"/>
    </location>
</feature>
<evidence type="ECO:0000313" key="2">
    <source>
        <dbReference type="EMBL" id="KAJ5220662.1"/>
    </source>
</evidence>
<proteinExistence type="predicted"/>